<dbReference type="GO" id="GO:1990189">
    <property type="term" value="F:protein N-terminal-serine acetyltransferase activity"/>
    <property type="evidence" value="ECO:0007669"/>
    <property type="project" value="UniProtKB-EC"/>
</dbReference>
<keyword evidence="8" id="KW-0539">Nucleus</keyword>
<evidence type="ECO:0000256" key="9">
    <source>
        <dbReference type="ARBA" id="ARBA00023315"/>
    </source>
</evidence>
<dbReference type="EC" id="2.3.1.257" evidence="4"/>
<dbReference type="Proteomes" id="UP001140453">
    <property type="component" value="Unassembled WGS sequence"/>
</dbReference>
<evidence type="ECO:0000313" key="14">
    <source>
        <dbReference type="Proteomes" id="UP001140453"/>
    </source>
</evidence>
<sequence length="263" mass="29647">MMSKRQRLRAMEDAIKQTTTKSDVDFLTEFVASDSEGSSSSWSPTWHHPRTDAVYSLSLSQAQNTSNDDLEACFSLVKETSQKDYAASSRGWNPTFKRKEMREPDLRYILVKDLAGQVCGYLSLMPTMEEGEAVVYCYEIHLKPELRGTGLAGLLMGFLDIVARNIEVMEKVMLTVFTCNTRAVKFYQRCGFEVDDMSPKRRKLRNGIVKEPDYVIMSKRVERGQDGTVGVTKQMELTATPPAKIAKIEKGNVDVKTQATSKD</sequence>
<dbReference type="SUPFAM" id="SSF55729">
    <property type="entry name" value="Acyl-CoA N-acyltransferases (Nat)"/>
    <property type="match status" value="1"/>
</dbReference>
<reference evidence="13" key="1">
    <citation type="submission" date="2022-10" db="EMBL/GenBank/DDBJ databases">
        <title>Tapping the CABI collections for fungal endophytes: first genome assemblies for Collariella, Neodidymelliopsis, Ascochyta clinopodiicola, Didymella pomorum, Didymosphaeria variabile, Neocosmospora piperis and Neocucurbitaria cava.</title>
        <authorList>
            <person name="Hill R."/>
        </authorList>
    </citation>
    <scope>NUCLEOTIDE SEQUENCE</scope>
    <source>
        <strain evidence="13">IMI 355082</strain>
    </source>
</reference>
<evidence type="ECO:0000256" key="8">
    <source>
        <dbReference type="ARBA" id="ARBA00023242"/>
    </source>
</evidence>
<dbReference type="Pfam" id="PF00583">
    <property type="entry name" value="Acetyltransf_1"/>
    <property type="match status" value="1"/>
</dbReference>
<dbReference type="GO" id="GO:0005737">
    <property type="term" value="C:cytoplasm"/>
    <property type="evidence" value="ECO:0007669"/>
    <property type="project" value="UniProtKB-SubCell"/>
</dbReference>
<comment type="catalytic activity">
    <reaction evidence="10">
        <text>N-terminal L-seryl-[histone H2A] + acetyl-CoA = N-terminal N(alpha)-acetyl-L-seryl-[histone H2A] + CoA + H(+)</text>
        <dbReference type="Rhea" id="RHEA:50600"/>
        <dbReference type="Rhea" id="RHEA-COMP:12742"/>
        <dbReference type="Rhea" id="RHEA-COMP:12744"/>
        <dbReference type="ChEBI" id="CHEBI:15378"/>
        <dbReference type="ChEBI" id="CHEBI:57287"/>
        <dbReference type="ChEBI" id="CHEBI:57288"/>
        <dbReference type="ChEBI" id="CHEBI:64738"/>
        <dbReference type="ChEBI" id="CHEBI:83690"/>
        <dbReference type="EC" id="2.3.1.257"/>
    </reaction>
</comment>
<dbReference type="GO" id="GO:0043998">
    <property type="term" value="F:histone H2A acetyltransferase activity"/>
    <property type="evidence" value="ECO:0007669"/>
    <property type="project" value="InterPro"/>
</dbReference>
<dbReference type="Gene3D" id="3.40.630.30">
    <property type="match status" value="1"/>
</dbReference>
<dbReference type="PANTHER" id="PTHR20531">
    <property type="entry name" value="N-ALPHA-ACETYLTRANSFERASE 40"/>
    <property type="match status" value="1"/>
</dbReference>
<dbReference type="OrthoDB" id="424551at2759"/>
<dbReference type="GO" id="GO:0005634">
    <property type="term" value="C:nucleus"/>
    <property type="evidence" value="ECO:0007669"/>
    <property type="project" value="UniProtKB-SubCell"/>
</dbReference>
<comment type="subcellular location">
    <subcellularLocation>
        <location evidence="2">Cytoplasm</location>
    </subcellularLocation>
    <subcellularLocation>
        <location evidence="1">Nucleus</location>
    </subcellularLocation>
</comment>
<dbReference type="PANTHER" id="PTHR20531:SF1">
    <property type="entry name" value="N-ALPHA-ACETYLTRANSFERASE 40"/>
    <property type="match status" value="1"/>
</dbReference>
<keyword evidence="7" id="KW-0808">Transferase</keyword>
<dbReference type="GO" id="GO:0010485">
    <property type="term" value="F:histone H4 acetyltransferase activity"/>
    <property type="evidence" value="ECO:0007669"/>
    <property type="project" value="InterPro"/>
</dbReference>
<proteinExistence type="inferred from homology"/>
<protein>
    <recommendedName>
        <fullName evidence="5">N-alpha-acetyltransferase 40</fullName>
        <ecNumber evidence="4">2.3.1.257</ecNumber>
    </recommendedName>
</protein>
<evidence type="ECO:0000259" key="12">
    <source>
        <dbReference type="PROSITE" id="PS51186"/>
    </source>
</evidence>
<keyword evidence="14" id="KW-1185">Reference proteome</keyword>
<comment type="similarity">
    <text evidence="3">Belongs to the acetyltransferase family. NAA40 subfamily.</text>
</comment>
<dbReference type="InterPro" id="IPR039949">
    <property type="entry name" value="NAA40"/>
</dbReference>
<evidence type="ECO:0000256" key="6">
    <source>
        <dbReference type="ARBA" id="ARBA00022490"/>
    </source>
</evidence>
<evidence type="ECO:0000256" key="1">
    <source>
        <dbReference type="ARBA" id="ARBA00004123"/>
    </source>
</evidence>
<keyword evidence="9" id="KW-0012">Acyltransferase</keyword>
<evidence type="ECO:0000256" key="4">
    <source>
        <dbReference type="ARBA" id="ARBA00012950"/>
    </source>
</evidence>
<comment type="catalytic activity">
    <reaction evidence="11">
        <text>N-terminal L-seryl-[histone H4] + acetyl-CoA = N-terminal N(alpha)-acetyl-L-seryl-[histone H4] + CoA + H(+)</text>
        <dbReference type="Rhea" id="RHEA:50596"/>
        <dbReference type="Rhea" id="RHEA-COMP:12740"/>
        <dbReference type="Rhea" id="RHEA-COMP:12743"/>
        <dbReference type="ChEBI" id="CHEBI:15378"/>
        <dbReference type="ChEBI" id="CHEBI:57287"/>
        <dbReference type="ChEBI" id="CHEBI:57288"/>
        <dbReference type="ChEBI" id="CHEBI:64738"/>
        <dbReference type="ChEBI" id="CHEBI:83690"/>
        <dbReference type="EC" id="2.3.1.257"/>
    </reaction>
</comment>
<evidence type="ECO:0000256" key="11">
    <source>
        <dbReference type="ARBA" id="ARBA00049524"/>
    </source>
</evidence>
<evidence type="ECO:0000256" key="2">
    <source>
        <dbReference type="ARBA" id="ARBA00004496"/>
    </source>
</evidence>
<name>A0A9W9CZE6_9PEZI</name>
<dbReference type="PROSITE" id="PS51186">
    <property type="entry name" value="GNAT"/>
    <property type="match status" value="1"/>
</dbReference>
<evidence type="ECO:0000256" key="7">
    <source>
        <dbReference type="ARBA" id="ARBA00022679"/>
    </source>
</evidence>
<comment type="caution">
    <text evidence="13">The sequence shown here is derived from an EMBL/GenBank/DDBJ whole genome shotgun (WGS) entry which is preliminary data.</text>
</comment>
<feature type="domain" description="N-acetyltransferase" evidence="12">
    <location>
        <begin position="57"/>
        <end position="222"/>
    </location>
</feature>
<dbReference type="EMBL" id="JAPEVB010000002">
    <property type="protein sequence ID" value="KAJ4393717.1"/>
    <property type="molecule type" value="Genomic_DNA"/>
</dbReference>
<dbReference type="InterPro" id="IPR000182">
    <property type="entry name" value="GNAT_dom"/>
</dbReference>
<gene>
    <name evidence="13" type="ORF">N0V93_002932</name>
</gene>
<accession>A0A9W9CZE6</accession>
<organism evidence="13 14">
    <name type="scientific">Gnomoniopsis smithogilvyi</name>
    <dbReference type="NCBI Taxonomy" id="1191159"/>
    <lineage>
        <taxon>Eukaryota</taxon>
        <taxon>Fungi</taxon>
        <taxon>Dikarya</taxon>
        <taxon>Ascomycota</taxon>
        <taxon>Pezizomycotina</taxon>
        <taxon>Sordariomycetes</taxon>
        <taxon>Sordariomycetidae</taxon>
        <taxon>Diaporthales</taxon>
        <taxon>Gnomoniaceae</taxon>
        <taxon>Gnomoniopsis</taxon>
    </lineage>
</organism>
<evidence type="ECO:0000256" key="3">
    <source>
        <dbReference type="ARBA" id="ARBA00008870"/>
    </source>
</evidence>
<evidence type="ECO:0000256" key="10">
    <source>
        <dbReference type="ARBA" id="ARBA00047821"/>
    </source>
</evidence>
<dbReference type="AlphaFoldDB" id="A0A9W9CZE6"/>
<dbReference type="InterPro" id="IPR016181">
    <property type="entry name" value="Acyl_CoA_acyltransferase"/>
</dbReference>
<keyword evidence="6" id="KW-0963">Cytoplasm</keyword>
<evidence type="ECO:0000256" key="5">
    <source>
        <dbReference type="ARBA" id="ARBA00015043"/>
    </source>
</evidence>
<evidence type="ECO:0000313" key="13">
    <source>
        <dbReference type="EMBL" id="KAJ4393717.1"/>
    </source>
</evidence>